<keyword evidence="15" id="KW-1185">Reference proteome</keyword>
<dbReference type="CDD" id="cd09601">
    <property type="entry name" value="M1_APN-Q_like"/>
    <property type="match status" value="1"/>
</dbReference>
<dbReference type="InterPro" id="IPR014782">
    <property type="entry name" value="Peptidase_M1_dom"/>
</dbReference>
<feature type="site" description="Transition state stabilizer" evidence="9">
    <location>
        <position position="345"/>
    </location>
</feature>
<keyword evidence="2 10" id="KW-0645">Protease</keyword>
<feature type="binding site" evidence="8">
    <location>
        <position position="259"/>
    </location>
    <ligand>
        <name>Zn(2+)</name>
        <dbReference type="ChEBI" id="CHEBI:29105"/>
        <note>catalytic</note>
    </ligand>
</feature>
<feature type="active site" description="Proton acceptor" evidence="7">
    <location>
        <position position="260"/>
    </location>
</feature>
<dbReference type="InterPro" id="IPR034016">
    <property type="entry name" value="M1_APN-typ"/>
</dbReference>
<evidence type="ECO:0000256" key="4">
    <source>
        <dbReference type="ARBA" id="ARBA00022801"/>
    </source>
</evidence>
<accession>A0A0C2JGD8</accession>
<evidence type="ECO:0000256" key="2">
    <source>
        <dbReference type="ARBA" id="ARBA00022670"/>
    </source>
</evidence>
<evidence type="ECO:0000256" key="7">
    <source>
        <dbReference type="PIRSR" id="PIRSR634016-1"/>
    </source>
</evidence>
<dbReference type="GO" id="GO:0016020">
    <property type="term" value="C:membrane"/>
    <property type="evidence" value="ECO:0007669"/>
    <property type="project" value="TreeGrafter"/>
</dbReference>
<keyword evidence="3 8" id="KW-0479">Metal-binding</keyword>
<dbReference type="PRINTS" id="PR00756">
    <property type="entry name" value="ALADIPTASE"/>
</dbReference>
<feature type="domain" description="ERAP1-like C-terminal" evidence="12">
    <location>
        <begin position="487"/>
        <end position="802"/>
    </location>
</feature>
<dbReference type="EC" id="3.4.11.-" evidence="10"/>
<dbReference type="OMA" id="FIPCVDH"/>
<dbReference type="InterPro" id="IPR001930">
    <property type="entry name" value="Peptidase_M1"/>
</dbReference>
<evidence type="ECO:0000259" key="11">
    <source>
        <dbReference type="Pfam" id="PF01433"/>
    </source>
</evidence>
<dbReference type="OrthoDB" id="6018338at2759"/>
<feature type="domain" description="Peptidase M1 membrane alanine aminopeptidase" evidence="11">
    <location>
        <begin position="233"/>
        <end position="402"/>
    </location>
</feature>
<dbReference type="Pfam" id="PF01433">
    <property type="entry name" value="Peptidase_M1"/>
    <property type="match status" value="1"/>
</dbReference>
<comment type="similarity">
    <text evidence="1 10">Belongs to the peptidase M1 family.</text>
</comment>
<evidence type="ECO:0000256" key="3">
    <source>
        <dbReference type="ARBA" id="ARBA00022723"/>
    </source>
</evidence>
<dbReference type="InterPro" id="IPR027268">
    <property type="entry name" value="Peptidase_M4/M1_CTD_sf"/>
</dbReference>
<dbReference type="Pfam" id="PF11838">
    <property type="entry name" value="ERAP1_C"/>
    <property type="match status" value="1"/>
</dbReference>
<evidence type="ECO:0000313" key="15">
    <source>
        <dbReference type="Proteomes" id="UP000031668"/>
    </source>
</evidence>
<dbReference type="Gene3D" id="1.10.390.10">
    <property type="entry name" value="Neutral Protease Domain 2"/>
    <property type="match status" value="1"/>
</dbReference>
<feature type="domain" description="Aminopeptidase N-like N-terminal" evidence="13">
    <location>
        <begin position="17"/>
        <end position="137"/>
    </location>
</feature>
<dbReference type="InterPro" id="IPR024571">
    <property type="entry name" value="ERAP1-like_C_dom"/>
</dbReference>
<feature type="binding site" evidence="8">
    <location>
        <position position="263"/>
    </location>
    <ligand>
        <name>Zn(2+)</name>
        <dbReference type="ChEBI" id="CHEBI:29105"/>
        <note>catalytic</note>
    </ligand>
</feature>
<dbReference type="AlphaFoldDB" id="A0A0C2JGD8"/>
<evidence type="ECO:0000256" key="6">
    <source>
        <dbReference type="ARBA" id="ARBA00023049"/>
    </source>
</evidence>
<dbReference type="InterPro" id="IPR050344">
    <property type="entry name" value="Peptidase_M1_aminopeptidases"/>
</dbReference>
<evidence type="ECO:0000259" key="13">
    <source>
        <dbReference type="Pfam" id="PF17900"/>
    </source>
</evidence>
<keyword evidence="4 10" id="KW-0378">Hydrolase</keyword>
<dbReference type="InterPro" id="IPR042097">
    <property type="entry name" value="Aminopeptidase_N-like_N_sf"/>
</dbReference>
<evidence type="ECO:0000256" key="8">
    <source>
        <dbReference type="PIRSR" id="PIRSR634016-3"/>
    </source>
</evidence>
<evidence type="ECO:0000256" key="10">
    <source>
        <dbReference type="RuleBase" id="RU364040"/>
    </source>
</evidence>
<comment type="cofactor">
    <cofactor evidence="8 10">
        <name>Zn(2+)</name>
        <dbReference type="ChEBI" id="CHEBI:29105"/>
    </cofactor>
    <text evidence="8 10">Binds 1 zinc ion per subunit.</text>
</comment>
<dbReference type="Proteomes" id="UP000031668">
    <property type="component" value="Unassembled WGS sequence"/>
</dbReference>
<gene>
    <name evidence="14" type="ORF">RF11_06724</name>
</gene>
<comment type="caution">
    <text evidence="14">The sequence shown here is derived from an EMBL/GenBank/DDBJ whole genome shotgun (WGS) entry which is preliminary data.</text>
</comment>
<dbReference type="GO" id="GO:0006508">
    <property type="term" value="P:proteolysis"/>
    <property type="evidence" value="ECO:0007669"/>
    <property type="project" value="UniProtKB-KW"/>
</dbReference>
<proteinExistence type="inferred from homology"/>
<dbReference type="GO" id="GO:0070006">
    <property type="term" value="F:metalloaminopeptidase activity"/>
    <property type="evidence" value="ECO:0007669"/>
    <property type="project" value="TreeGrafter"/>
</dbReference>
<name>A0A0C2JGD8_THEKT</name>
<protein>
    <recommendedName>
        <fullName evidence="10">Aminopeptidase</fullName>
        <ecNumber evidence="10">3.4.11.-</ecNumber>
    </recommendedName>
</protein>
<keyword evidence="10 14" id="KW-0031">Aminopeptidase</keyword>
<dbReference type="Gene3D" id="1.25.50.20">
    <property type="match status" value="1"/>
</dbReference>
<dbReference type="InterPro" id="IPR045357">
    <property type="entry name" value="Aminopeptidase_N-like_N"/>
</dbReference>
<dbReference type="SUPFAM" id="SSF63737">
    <property type="entry name" value="Leukotriene A4 hydrolase N-terminal domain"/>
    <property type="match status" value="1"/>
</dbReference>
<dbReference type="Gene3D" id="2.60.40.1730">
    <property type="entry name" value="tricorn interacting facor f3 domain"/>
    <property type="match status" value="1"/>
</dbReference>
<dbReference type="EMBL" id="JWZT01002870">
    <property type="protein sequence ID" value="KII68283.1"/>
    <property type="molecule type" value="Genomic_DNA"/>
</dbReference>
<keyword evidence="5 8" id="KW-0862">Zinc</keyword>
<dbReference type="PANTHER" id="PTHR11533:SF299">
    <property type="entry name" value="AMINOPEPTIDASE"/>
    <property type="match status" value="1"/>
</dbReference>
<evidence type="ECO:0000256" key="1">
    <source>
        <dbReference type="ARBA" id="ARBA00010136"/>
    </source>
</evidence>
<dbReference type="PANTHER" id="PTHR11533">
    <property type="entry name" value="PROTEASE M1 ZINC METALLOPROTEASE"/>
    <property type="match status" value="1"/>
</dbReference>
<evidence type="ECO:0000259" key="12">
    <source>
        <dbReference type="Pfam" id="PF11838"/>
    </source>
</evidence>
<evidence type="ECO:0000313" key="14">
    <source>
        <dbReference type="EMBL" id="KII68283.1"/>
    </source>
</evidence>
<dbReference type="GO" id="GO:0005615">
    <property type="term" value="C:extracellular space"/>
    <property type="evidence" value="ECO:0007669"/>
    <property type="project" value="TreeGrafter"/>
</dbReference>
<evidence type="ECO:0000256" key="9">
    <source>
        <dbReference type="PIRSR" id="PIRSR634016-4"/>
    </source>
</evidence>
<dbReference type="GO" id="GO:0043171">
    <property type="term" value="P:peptide catabolic process"/>
    <property type="evidence" value="ECO:0007669"/>
    <property type="project" value="TreeGrafter"/>
</dbReference>
<feature type="binding site" evidence="8">
    <location>
        <position position="282"/>
    </location>
    <ligand>
        <name>Zn(2+)</name>
        <dbReference type="ChEBI" id="CHEBI:29105"/>
        <note>catalytic</note>
    </ligand>
</feature>
<evidence type="ECO:0000256" key="5">
    <source>
        <dbReference type="ARBA" id="ARBA00022833"/>
    </source>
</evidence>
<dbReference type="GO" id="GO:0005737">
    <property type="term" value="C:cytoplasm"/>
    <property type="evidence" value="ECO:0007669"/>
    <property type="project" value="TreeGrafter"/>
</dbReference>
<dbReference type="GO" id="GO:0008270">
    <property type="term" value="F:zinc ion binding"/>
    <property type="evidence" value="ECO:0007669"/>
    <property type="project" value="UniProtKB-UniRule"/>
</dbReference>
<dbReference type="GO" id="GO:0042277">
    <property type="term" value="F:peptide binding"/>
    <property type="evidence" value="ECO:0007669"/>
    <property type="project" value="TreeGrafter"/>
</dbReference>
<organism evidence="14 15">
    <name type="scientific">Thelohanellus kitauei</name>
    <name type="common">Myxosporean</name>
    <dbReference type="NCBI Taxonomy" id="669202"/>
    <lineage>
        <taxon>Eukaryota</taxon>
        <taxon>Metazoa</taxon>
        <taxon>Cnidaria</taxon>
        <taxon>Myxozoa</taxon>
        <taxon>Myxosporea</taxon>
        <taxon>Bivalvulida</taxon>
        <taxon>Platysporina</taxon>
        <taxon>Myxobolidae</taxon>
        <taxon>Thelohanellus</taxon>
    </lineage>
</organism>
<keyword evidence="6 10" id="KW-0482">Metalloprotease</keyword>
<reference evidence="14 15" key="1">
    <citation type="journal article" date="2014" name="Genome Biol. Evol.">
        <title>The genome of the myxosporean Thelohanellus kitauei shows adaptations to nutrient acquisition within its fish host.</title>
        <authorList>
            <person name="Yang Y."/>
            <person name="Xiong J."/>
            <person name="Zhou Z."/>
            <person name="Huo F."/>
            <person name="Miao W."/>
            <person name="Ran C."/>
            <person name="Liu Y."/>
            <person name="Zhang J."/>
            <person name="Feng J."/>
            <person name="Wang M."/>
            <person name="Wang M."/>
            <person name="Wang L."/>
            <person name="Yao B."/>
        </authorList>
    </citation>
    <scope>NUCLEOTIDE SEQUENCE [LARGE SCALE GENOMIC DNA]</scope>
    <source>
        <strain evidence="14">Wuqing</strain>
    </source>
</reference>
<dbReference type="SUPFAM" id="SSF55486">
    <property type="entry name" value="Metalloproteases ('zincins'), catalytic domain"/>
    <property type="match status" value="1"/>
</dbReference>
<sequence>MESESECSLRLPETIFPIHYDLDISLDPSNRFYSGHVSIALNVRSSTDTVILNATKMKINEVKLTTVDKVLSPKKTELIEMTRQMIISFETQIPTGLSTLEISFDNRIDDDVTGIHFVSYYDDKQKLHECVETFFETLEKTETLSDRLTKYCFKMTLKMSTYTLVFVAGDFTRISKTGSSGITYSVYAPMYRAGHLKHSLYACEAFVDFYSDFFKSSISFGEAGSHCSANICLGDDLLFYDPEITTRSCLRWNTCIIAHEIAHQWCGNLVTMKWWADIWLNESFATWLMYLAVEKVFPSLKIWKHFYLQNYALGLELDSYVANHAVEIDAKYPTILFDVFDTITYSKGSSLIRYMYNLIGHQNIQKGLGEYYLKFQYGNVSTKDLWECLEKASNKPVSKLIGSFTQQTGHPVLHVDHEISPDGSFRMTFRVRQERYLLNADKKAAPQTWIIPIDVDCVHESNVIKSHTLLEKEFDELVVEGEKGLKYVLFNPKRTGFFRVHYSESLFAMLFKHLKELDFEDRLGLLIDYYSFARSGLIGTDKYLDLIMRFWEIKEEDEDIWMTIIMSLSEIEGLIFFSSDYQRVSHKLAELYLKVMSPILSRYDFTADEFDYDESKLILISTLMKVLLNYDQKLRDKLLSWFDEYIQKKLKVVPDFRECIFRACYTSRPHFEKLLKYYESTPMTEEKIEILLAASSATDPSIIKQVYEFSISKSMKHQYGIHIYETFASNPLSYEIGWEFFKSHVKEVLDVYVVPFFRSQMISHLFSGFVFMEKYQECLDFIKSYPSIGFNQCIKRSFESIEIRSRWFKSDEKKIIKWVEDLDVTKVLC</sequence>
<dbReference type="Pfam" id="PF17900">
    <property type="entry name" value="Peptidase_M1_N"/>
    <property type="match status" value="1"/>
</dbReference>
<dbReference type="Gene3D" id="2.60.40.1910">
    <property type="match status" value="1"/>
</dbReference>